<dbReference type="PANTHER" id="PTHR12128:SF66">
    <property type="entry name" value="4-HYDROXY-2-OXOGLUTARATE ALDOLASE, MITOCHONDRIAL"/>
    <property type="match status" value="1"/>
</dbReference>
<dbReference type="InterPro" id="IPR013785">
    <property type="entry name" value="Aldolase_TIM"/>
</dbReference>
<evidence type="ECO:0000313" key="5">
    <source>
        <dbReference type="EMBL" id="MBC8540887.1"/>
    </source>
</evidence>
<keyword evidence="2 3" id="KW-0456">Lyase</keyword>
<keyword evidence="6" id="KW-1185">Reference proteome</keyword>
<proteinExistence type="inferred from homology"/>
<dbReference type="Pfam" id="PF00701">
    <property type="entry name" value="DHDPS"/>
    <property type="match status" value="1"/>
</dbReference>
<organism evidence="5 6">
    <name type="scientific">Congzhengia minquanensis</name>
    <dbReference type="NCBI Taxonomy" id="2763657"/>
    <lineage>
        <taxon>Bacteria</taxon>
        <taxon>Bacillati</taxon>
        <taxon>Bacillota</taxon>
        <taxon>Clostridia</taxon>
        <taxon>Eubacteriales</taxon>
        <taxon>Oscillospiraceae</taxon>
        <taxon>Congzhengia</taxon>
    </lineage>
</organism>
<feature type="active site" description="Schiff-base intermediate with substrate" evidence="4">
    <location>
        <position position="167"/>
    </location>
</feature>
<sequence>MNKIKKGAWVTMITPYTPDGKIDYAACGRLVEWYVESGLAGIFAVCQSSEMFFLTREERLALARFVIQKAAGRISVVVSGHVSDTVEEQTEELCQMAELGPDAVVLISNRLVAGGEKNFISNCETIVRAMPKHMPLGMYECPFPEKRLLKHDEISYLNSTGRFLFVKDTCCDIDEMRARAKLISNDFMFFNANSATLYESLKAGFAGYCGVMANFHPRLYAWLCAHIEEEKAYFISRVLGVMSVIEARDYPVCAKRYLKNQLGFPVTELSRSKRANFVPAIDQELEGIKTLTNYAESLIK</sequence>
<dbReference type="GO" id="GO:0008840">
    <property type="term" value="F:4-hydroxy-tetrahydrodipicolinate synthase activity"/>
    <property type="evidence" value="ECO:0007669"/>
    <property type="project" value="TreeGrafter"/>
</dbReference>
<dbReference type="CDD" id="cd00408">
    <property type="entry name" value="DHDPS-like"/>
    <property type="match status" value="1"/>
</dbReference>
<evidence type="ECO:0000313" key="6">
    <source>
        <dbReference type="Proteomes" id="UP000611762"/>
    </source>
</evidence>
<evidence type="ECO:0000256" key="1">
    <source>
        <dbReference type="ARBA" id="ARBA00007592"/>
    </source>
</evidence>
<dbReference type="RefSeq" id="WP_249312384.1">
    <property type="nucleotide sequence ID" value="NZ_JACRSU010000003.1"/>
</dbReference>
<evidence type="ECO:0000256" key="4">
    <source>
        <dbReference type="PIRSR" id="PIRSR001365-1"/>
    </source>
</evidence>
<dbReference type="EMBL" id="JACRSU010000003">
    <property type="protein sequence ID" value="MBC8540887.1"/>
    <property type="molecule type" value="Genomic_DNA"/>
</dbReference>
<protein>
    <submittedName>
        <fullName evidence="5">Dihydrodipicolinate synthase family protein</fullName>
    </submittedName>
</protein>
<comment type="caution">
    <text evidence="5">The sequence shown here is derived from an EMBL/GenBank/DDBJ whole genome shotgun (WGS) entry which is preliminary data.</text>
</comment>
<reference evidence="5" key="1">
    <citation type="submission" date="2020-08" db="EMBL/GenBank/DDBJ databases">
        <title>Genome public.</title>
        <authorList>
            <person name="Liu C."/>
            <person name="Sun Q."/>
        </authorList>
    </citation>
    <scope>NUCLEOTIDE SEQUENCE</scope>
    <source>
        <strain evidence="5">H8</strain>
    </source>
</reference>
<dbReference type="PANTHER" id="PTHR12128">
    <property type="entry name" value="DIHYDRODIPICOLINATE SYNTHASE"/>
    <property type="match status" value="1"/>
</dbReference>
<evidence type="ECO:0000256" key="3">
    <source>
        <dbReference type="PIRNR" id="PIRNR001365"/>
    </source>
</evidence>
<dbReference type="PIRSF" id="PIRSF001365">
    <property type="entry name" value="DHDPS"/>
    <property type="match status" value="1"/>
</dbReference>
<dbReference type="SMART" id="SM01130">
    <property type="entry name" value="DHDPS"/>
    <property type="match status" value="1"/>
</dbReference>
<name>A0A926HUS4_9FIRM</name>
<feature type="active site" description="Proton donor/acceptor" evidence="4">
    <location>
        <position position="139"/>
    </location>
</feature>
<accession>A0A926HUS4</accession>
<dbReference type="Proteomes" id="UP000611762">
    <property type="component" value="Unassembled WGS sequence"/>
</dbReference>
<evidence type="ECO:0000256" key="2">
    <source>
        <dbReference type="ARBA" id="ARBA00023239"/>
    </source>
</evidence>
<comment type="similarity">
    <text evidence="1 3">Belongs to the DapA family.</text>
</comment>
<dbReference type="Gene3D" id="3.20.20.70">
    <property type="entry name" value="Aldolase class I"/>
    <property type="match status" value="1"/>
</dbReference>
<dbReference type="InterPro" id="IPR002220">
    <property type="entry name" value="DapA-like"/>
</dbReference>
<gene>
    <name evidence="5" type="ORF">H8698_07855</name>
</gene>
<dbReference type="SUPFAM" id="SSF51569">
    <property type="entry name" value="Aldolase"/>
    <property type="match status" value="1"/>
</dbReference>
<dbReference type="AlphaFoldDB" id="A0A926HUS4"/>